<dbReference type="Proteomes" id="UP000193144">
    <property type="component" value="Unassembled WGS sequence"/>
</dbReference>
<evidence type="ECO:0000313" key="3">
    <source>
        <dbReference type="Proteomes" id="UP000193144"/>
    </source>
</evidence>
<dbReference type="AlphaFoldDB" id="A0A1Y1ZJR0"/>
<feature type="compositionally biased region" description="Gly residues" evidence="1">
    <location>
        <begin position="487"/>
        <end position="496"/>
    </location>
</feature>
<accession>A0A1Y1ZJR0</accession>
<feature type="compositionally biased region" description="Basic and acidic residues" evidence="1">
    <location>
        <begin position="533"/>
        <end position="550"/>
    </location>
</feature>
<evidence type="ECO:0000256" key="1">
    <source>
        <dbReference type="SAM" id="MobiDB-lite"/>
    </source>
</evidence>
<feature type="region of interest" description="Disordered" evidence="1">
    <location>
        <begin position="478"/>
        <end position="502"/>
    </location>
</feature>
<feature type="region of interest" description="Disordered" evidence="1">
    <location>
        <begin position="516"/>
        <end position="550"/>
    </location>
</feature>
<gene>
    <name evidence="2" type="ORF">BCR34DRAFT_664934</name>
</gene>
<proteinExistence type="predicted"/>
<evidence type="ECO:0000313" key="2">
    <source>
        <dbReference type="EMBL" id="ORY10473.1"/>
    </source>
</evidence>
<protein>
    <submittedName>
        <fullName evidence="2">Uncharacterized protein</fullName>
    </submittedName>
</protein>
<organism evidence="2 3">
    <name type="scientific">Clohesyomyces aquaticus</name>
    <dbReference type="NCBI Taxonomy" id="1231657"/>
    <lineage>
        <taxon>Eukaryota</taxon>
        <taxon>Fungi</taxon>
        <taxon>Dikarya</taxon>
        <taxon>Ascomycota</taxon>
        <taxon>Pezizomycotina</taxon>
        <taxon>Dothideomycetes</taxon>
        <taxon>Pleosporomycetidae</taxon>
        <taxon>Pleosporales</taxon>
        <taxon>Lindgomycetaceae</taxon>
        <taxon>Clohesyomyces</taxon>
    </lineage>
</organism>
<keyword evidence="3" id="KW-1185">Reference proteome</keyword>
<reference evidence="2 3" key="1">
    <citation type="submission" date="2016-07" db="EMBL/GenBank/DDBJ databases">
        <title>Pervasive Adenine N6-methylation of Active Genes in Fungi.</title>
        <authorList>
            <consortium name="DOE Joint Genome Institute"/>
            <person name="Mondo S.J."/>
            <person name="Dannebaum R.O."/>
            <person name="Kuo R.C."/>
            <person name="Labutti K."/>
            <person name="Haridas S."/>
            <person name="Kuo A."/>
            <person name="Salamov A."/>
            <person name="Ahrendt S.R."/>
            <person name="Lipzen A."/>
            <person name="Sullivan W."/>
            <person name="Andreopoulos W.B."/>
            <person name="Clum A."/>
            <person name="Lindquist E."/>
            <person name="Daum C."/>
            <person name="Ramamoorthy G.K."/>
            <person name="Gryganskyi A."/>
            <person name="Culley D."/>
            <person name="Magnuson J.K."/>
            <person name="James T.Y."/>
            <person name="O'Malley M.A."/>
            <person name="Stajich J.E."/>
            <person name="Spatafora J.W."/>
            <person name="Visel A."/>
            <person name="Grigoriev I.V."/>
        </authorList>
    </citation>
    <scope>NUCLEOTIDE SEQUENCE [LARGE SCALE GENOMIC DNA]</scope>
    <source>
        <strain evidence="2 3">CBS 115471</strain>
    </source>
</reference>
<dbReference type="EMBL" id="MCFA01000072">
    <property type="protein sequence ID" value="ORY10473.1"/>
    <property type="molecule type" value="Genomic_DNA"/>
</dbReference>
<comment type="caution">
    <text evidence="2">The sequence shown here is derived from an EMBL/GenBank/DDBJ whole genome shotgun (WGS) entry which is preliminary data.</text>
</comment>
<sequence>MYIFKMNTQRPKSKATSSYISTTSASTRSVSTSISSSATRPSIQITRHQILIPSLDILFPSFEAAHAHVSAIAIQYESNFPFRSDVCCSGCIHSLMLSLIRGKKPISSPTLEILHQVLTFRFCAMDIATDLLLNAEIGLPQDKTCLEWNLAGWEDQYLVGQTQEETLKFEGVFQMVKEKRLFPEIKIKVRGTLNRKPEHYVSAALWMAFWGRRGWIGLVNRALERMSEIVERRAEVRGSRDRDSDGSLRRAEKRLRLAENARQRFRLAENHLAFQSQYLSLVAKNLRTANPEAKIPKRIKTHTAARVQKEFQSLFPPLAVIFSFYNFIQDSVASQARHNHQTLLTHLIPQHAPQHTIPPSYKQPKPSYLASYSHIPNSPSLLCYFPTSPKVKRKRLHQKCNLTPYPAGIPSPENSDRLFLFPWARFPCAGAGAGPAACADADADAEGHLAIWLTSERIFGGADIGVGRCEISEQVSGKGMGARMVGPDGGDGGGESSRGMDARPVGRCEIIEESGGKGMGARMVGPDGGDGGGEERGGVEEGESKGRSAVKDQLGVDDSCYAVGAFLSVNSAGTEIVEELRFGIRNIEDLVASGSRGTELSDTIVGYRGWMTVTSCSSVPTVRVCISSPDTEEDAKAEEWTEGCHV</sequence>
<name>A0A1Y1ZJR0_9PLEO</name>